<dbReference type="RefSeq" id="WP_251489483.1">
    <property type="nucleotide sequence ID" value="NZ_CAJSLV010000050.1"/>
</dbReference>
<feature type="domain" description="Helicase-associated" evidence="1">
    <location>
        <begin position="20"/>
        <end position="83"/>
    </location>
</feature>
<dbReference type="Gene3D" id="6.10.140.530">
    <property type="match status" value="1"/>
</dbReference>
<dbReference type="AlphaFoldDB" id="A0A9W4DU74"/>
<dbReference type="Pfam" id="PF03457">
    <property type="entry name" value="HA"/>
    <property type="match status" value="1"/>
</dbReference>
<sequence length="86" mass="9880">MLHLTPMEPGEDPPAPRTQADEWAANLRAAREYHNRHGHLQVPRKHTETVGGIDHKLGMFLDNARRRATKLTPERRAELDALGIRW</sequence>
<protein>
    <recommendedName>
        <fullName evidence="1">Helicase-associated domain-containing protein</fullName>
    </recommendedName>
</protein>
<accession>A0A9W4DU74</accession>
<dbReference type="EMBL" id="CAJSLV010000050">
    <property type="protein sequence ID" value="CAG6393640.1"/>
    <property type="molecule type" value="Genomic_DNA"/>
</dbReference>
<evidence type="ECO:0000313" key="2">
    <source>
        <dbReference type="EMBL" id="CAG6393640.1"/>
    </source>
</evidence>
<keyword evidence="3" id="KW-1185">Reference proteome</keyword>
<name>A0A9W4DU74_9ACTN</name>
<organism evidence="2 3">
    <name type="scientific">Actinacidiphila cocklensis</name>
    <dbReference type="NCBI Taxonomy" id="887465"/>
    <lineage>
        <taxon>Bacteria</taxon>
        <taxon>Bacillati</taxon>
        <taxon>Actinomycetota</taxon>
        <taxon>Actinomycetes</taxon>
        <taxon>Kitasatosporales</taxon>
        <taxon>Streptomycetaceae</taxon>
        <taxon>Actinacidiphila</taxon>
    </lineage>
</organism>
<dbReference type="InterPro" id="IPR005114">
    <property type="entry name" value="Helicase_assoc"/>
</dbReference>
<evidence type="ECO:0000313" key="3">
    <source>
        <dbReference type="Proteomes" id="UP001152519"/>
    </source>
</evidence>
<gene>
    <name evidence="2" type="ORF">SCOCK_210080</name>
</gene>
<comment type="caution">
    <text evidence="2">The sequence shown here is derived from an EMBL/GenBank/DDBJ whole genome shotgun (WGS) entry which is preliminary data.</text>
</comment>
<proteinExistence type="predicted"/>
<dbReference type="Proteomes" id="UP001152519">
    <property type="component" value="Unassembled WGS sequence"/>
</dbReference>
<reference evidence="2" key="1">
    <citation type="submission" date="2021-05" db="EMBL/GenBank/DDBJ databases">
        <authorList>
            <person name="Arsene-Ploetze F."/>
        </authorList>
    </citation>
    <scope>NUCLEOTIDE SEQUENCE</scope>
    <source>
        <strain evidence="2">DSM 42138</strain>
    </source>
</reference>
<evidence type="ECO:0000259" key="1">
    <source>
        <dbReference type="Pfam" id="PF03457"/>
    </source>
</evidence>